<dbReference type="InterPro" id="IPR036249">
    <property type="entry name" value="Thioredoxin-like_sf"/>
</dbReference>
<dbReference type="Proteomes" id="UP000281468">
    <property type="component" value="Unassembled WGS sequence"/>
</dbReference>
<dbReference type="Gene3D" id="3.40.30.110">
    <property type="match status" value="2"/>
</dbReference>
<dbReference type="AlphaFoldDB" id="A0A3M7GCZ8"/>
<evidence type="ECO:0000313" key="3">
    <source>
        <dbReference type="Proteomes" id="UP000281468"/>
    </source>
</evidence>
<accession>A0A3M7GCZ8</accession>
<feature type="domain" description="GST N-terminal" evidence="1">
    <location>
        <begin position="8"/>
        <end position="87"/>
    </location>
</feature>
<comment type="caution">
    <text evidence="2">The sequence shown here is derived from an EMBL/GenBank/DDBJ whole genome shotgun (WGS) entry which is preliminary data.</text>
</comment>
<dbReference type="Pfam" id="PF25907">
    <property type="entry name" value="DUF7962"/>
    <property type="match status" value="1"/>
</dbReference>
<reference evidence="2 3" key="1">
    <citation type="journal article" date="2018" name="BMC Genomics">
        <title>Genomic evidence for intraspecific hybridization in a clonal and extremely halotolerant yeast.</title>
        <authorList>
            <person name="Gostincar C."/>
            <person name="Stajich J.E."/>
            <person name="Zupancic J."/>
            <person name="Zalar P."/>
            <person name="Gunde-Cimerman N."/>
        </authorList>
    </citation>
    <scope>NUCLEOTIDE SEQUENCE [LARGE SCALE GENOMIC DNA]</scope>
    <source>
        <strain evidence="2 3">EXF-171</strain>
    </source>
</reference>
<organism evidence="2 3">
    <name type="scientific">Hortaea werneckii</name>
    <name type="common">Black yeast</name>
    <name type="synonym">Cladosporium werneckii</name>
    <dbReference type="NCBI Taxonomy" id="91943"/>
    <lineage>
        <taxon>Eukaryota</taxon>
        <taxon>Fungi</taxon>
        <taxon>Dikarya</taxon>
        <taxon>Ascomycota</taxon>
        <taxon>Pezizomycotina</taxon>
        <taxon>Dothideomycetes</taxon>
        <taxon>Dothideomycetidae</taxon>
        <taxon>Mycosphaerellales</taxon>
        <taxon>Teratosphaeriaceae</taxon>
        <taxon>Hortaea</taxon>
    </lineage>
</organism>
<evidence type="ECO:0000259" key="1">
    <source>
        <dbReference type="PROSITE" id="PS50404"/>
    </source>
</evidence>
<dbReference type="PROSITE" id="PS50404">
    <property type="entry name" value="GST_NTER"/>
    <property type="match status" value="1"/>
</dbReference>
<dbReference type="EMBL" id="QWIQ01000225">
    <property type="protein sequence ID" value="RMY99045.1"/>
    <property type="molecule type" value="Genomic_DNA"/>
</dbReference>
<name>A0A3M7GCZ8_HORWE</name>
<proteinExistence type="predicted"/>
<protein>
    <recommendedName>
        <fullName evidence="1">GST N-terminal domain-containing protein</fullName>
    </recommendedName>
</protein>
<evidence type="ECO:0000313" key="2">
    <source>
        <dbReference type="EMBL" id="RMY99045.1"/>
    </source>
</evidence>
<dbReference type="CDD" id="cd00570">
    <property type="entry name" value="GST_N_family"/>
    <property type="match status" value="1"/>
</dbReference>
<dbReference type="InterPro" id="IPR004045">
    <property type="entry name" value="Glutathione_S-Trfase_N"/>
</dbReference>
<dbReference type="VEuPathDB" id="FungiDB:BTJ68_06814"/>
<sequence length="309" mass="34580">MAAQAVLNGIILFHYPQSPYGRRVRWYLALRGIAYAECIQPWILPRPDMEALGVRYRRSPVMAIGRDIYVDSRMILRKLEELFPPSTEHPPLSSKETEGMAALLNKFVVDAGVFSKAVGIMRPDRAALQDPAFVKDCFDIAESLFADGRSWVASTPGPSLADLEGVWAFDWIISDLEPPPEYFSEAIYPKVYDWRKRFKEEVKAARTQAPKPVALKGQDAVKATLTADSSDQTPGIDRADPLGLEQGRLVELYPTDGGGSAPFKDQGRLWRLDKNEVAISVQAPTGEEVRIHAPRWHFRVKRTPASSML</sequence>
<dbReference type="InterPro" id="IPR058268">
    <property type="entry name" value="DUF7962"/>
</dbReference>
<dbReference type="Pfam" id="PF13417">
    <property type="entry name" value="GST_N_3"/>
    <property type="match status" value="1"/>
</dbReference>
<dbReference type="SUPFAM" id="SSF52833">
    <property type="entry name" value="Thioredoxin-like"/>
    <property type="match status" value="1"/>
</dbReference>
<gene>
    <name evidence="2" type="ORF">D0862_07286</name>
</gene>